<evidence type="ECO:0000259" key="6">
    <source>
        <dbReference type="Pfam" id="PF02441"/>
    </source>
</evidence>
<keyword evidence="8" id="KW-1185">Reference proteome</keyword>
<dbReference type="OrthoDB" id="9781577at2"/>
<comment type="caution">
    <text evidence="5">Lacks conserved residue(s) required for the propagation of feature annotation.</text>
</comment>
<dbReference type="EC" id="2.5.1.129" evidence="5"/>
<dbReference type="Proteomes" id="UP000185783">
    <property type="component" value="Unassembled WGS sequence"/>
</dbReference>
<comment type="similarity">
    <text evidence="5">Belongs to the UbiX/PAD1 family.</text>
</comment>
<accession>A0A1U7JHW8</accession>
<evidence type="ECO:0000256" key="1">
    <source>
        <dbReference type="ARBA" id="ARBA00022602"/>
    </source>
</evidence>
<evidence type="ECO:0000313" key="8">
    <source>
        <dbReference type="Proteomes" id="UP000185783"/>
    </source>
</evidence>
<comment type="caution">
    <text evidence="7">The sequence shown here is derived from an EMBL/GenBank/DDBJ whole genome shotgun (WGS) entry which is preliminary data.</text>
</comment>
<dbReference type="RefSeq" id="WP_028480700.1">
    <property type="nucleotide sequence ID" value="NZ_LVVZ01000014.1"/>
</dbReference>
<reference evidence="7 8" key="1">
    <citation type="submission" date="2016-03" db="EMBL/GenBank/DDBJ databases">
        <title>Genome sequence of Nesiotobacter sp. nov., a moderately halophilic alphaproteobacterium isolated from the Yellow Sea, China.</title>
        <authorList>
            <person name="Zhang G."/>
            <person name="Zhang R."/>
        </authorList>
    </citation>
    <scope>NUCLEOTIDE SEQUENCE [LARGE SCALE GENOMIC DNA]</scope>
    <source>
        <strain evidence="7 8">WB1-6</strain>
    </source>
</reference>
<evidence type="ECO:0000256" key="3">
    <source>
        <dbReference type="ARBA" id="ARBA00022643"/>
    </source>
</evidence>
<feature type="binding site" evidence="5">
    <location>
        <position position="37"/>
    </location>
    <ligand>
        <name>FMN</name>
        <dbReference type="ChEBI" id="CHEBI:58210"/>
    </ligand>
</feature>
<keyword evidence="2 5" id="KW-0285">Flavoprotein</keyword>
<evidence type="ECO:0000256" key="2">
    <source>
        <dbReference type="ARBA" id="ARBA00022630"/>
    </source>
</evidence>
<dbReference type="InterPro" id="IPR036551">
    <property type="entry name" value="Flavin_trans-like"/>
</dbReference>
<dbReference type="EMBL" id="LVVZ01000014">
    <property type="protein sequence ID" value="OKL44295.1"/>
    <property type="molecule type" value="Genomic_DNA"/>
</dbReference>
<dbReference type="SUPFAM" id="SSF52507">
    <property type="entry name" value="Homo-oligomeric flavin-containing Cys decarboxylases, HFCD"/>
    <property type="match status" value="1"/>
</dbReference>
<evidence type="ECO:0000256" key="4">
    <source>
        <dbReference type="ARBA" id="ARBA00022679"/>
    </source>
</evidence>
<feature type="binding site" evidence="5">
    <location>
        <position position="154"/>
    </location>
    <ligand>
        <name>dimethylallyl phosphate</name>
        <dbReference type="ChEBI" id="CHEBI:88052"/>
    </ligand>
</feature>
<evidence type="ECO:0000256" key="5">
    <source>
        <dbReference type="HAMAP-Rule" id="MF_01984"/>
    </source>
</evidence>
<dbReference type="Gene3D" id="3.40.50.1950">
    <property type="entry name" value="Flavin prenyltransferase-like"/>
    <property type="match status" value="1"/>
</dbReference>
<dbReference type="GO" id="GO:0106141">
    <property type="term" value="F:flavin prenyltransferase activity"/>
    <property type="evidence" value="ECO:0007669"/>
    <property type="project" value="UniProtKB-EC"/>
</dbReference>
<evidence type="ECO:0000313" key="7">
    <source>
        <dbReference type="EMBL" id="OKL44295.1"/>
    </source>
</evidence>
<feature type="domain" description="Flavoprotein" evidence="6">
    <location>
        <begin position="4"/>
        <end position="166"/>
    </location>
</feature>
<comment type="catalytic activity">
    <reaction evidence="5">
        <text>dimethylallyl phosphate + FMNH2 = prenylated FMNH2 + phosphate</text>
        <dbReference type="Rhea" id="RHEA:37743"/>
        <dbReference type="ChEBI" id="CHEBI:43474"/>
        <dbReference type="ChEBI" id="CHEBI:57618"/>
        <dbReference type="ChEBI" id="CHEBI:87467"/>
        <dbReference type="ChEBI" id="CHEBI:88052"/>
        <dbReference type="EC" id="2.5.1.129"/>
    </reaction>
</comment>
<feature type="binding site" evidence="5">
    <location>
        <position position="170"/>
    </location>
    <ligand>
        <name>dimethylallyl phosphate</name>
        <dbReference type="ChEBI" id="CHEBI:88052"/>
    </ligand>
</feature>
<feature type="binding site" evidence="5">
    <location>
        <position position="124"/>
    </location>
    <ligand>
        <name>FMN</name>
        <dbReference type="ChEBI" id="CHEBI:58210"/>
    </ligand>
</feature>
<feature type="binding site" evidence="5">
    <location>
        <begin position="89"/>
        <end position="92"/>
    </location>
    <ligand>
        <name>FMN</name>
        <dbReference type="ChEBI" id="CHEBI:58210"/>
    </ligand>
</feature>
<dbReference type="AlphaFoldDB" id="A0A1U7JHW8"/>
<keyword evidence="3 5" id="KW-0288">FMN</keyword>
<keyword evidence="4 5" id="KW-0808">Transferase</keyword>
<dbReference type="NCBIfam" id="NF004685">
    <property type="entry name" value="PRK06029.1"/>
    <property type="match status" value="1"/>
</dbReference>
<dbReference type="Pfam" id="PF02441">
    <property type="entry name" value="Flavoprotein"/>
    <property type="match status" value="1"/>
</dbReference>
<dbReference type="InterPro" id="IPR003382">
    <property type="entry name" value="Flavoprotein"/>
</dbReference>
<dbReference type="InterPro" id="IPR004507">
    <property type="entry name" value="UbiX-like"/>
</dbReference>
<organism evidence="7 8">
    <name type="scientific">Pseudovibrio exalbescens</name>
    <dbReference type="NCBI Taxonomy" id="197461"/>
    <lineage>
        <taxon>Bacteria</taxon>
        <taxon>Pseudomonadati</taxon>
        <taxon>Pseudomonadota</taxon>
        <taxon>Alphaproteobacteria</taxon>
        <taxon>Hyphomicrobiales</taxon>
        <taxon>Stappiaceae</taxon>
        <taxon>Pseudovibrio</taxon>
    </lineage>
</organism>
<sequence>MSRKIVVGVTGASGAVLAFEALKLLEAMGVETRLVISRGAAYTIQHELGDDGMDRLCGMATTVYEPENMMAPIASGSSPGHGMIIVPCSMRTLSAVAYGLGDSLLTRAADVTLKERRPLVMVTREAPLHLGHLEAMEKVTRMGGIICPPVPPFYSMPETLEGMYTQIAARAVSTLGLERVAALKSWETP</sequence>
<comment type="function">
    <text evidence="5">Flavin prenyltransferase that catalyzes the synthesis of the prenylated FMN cofactor (prenyl-FMN) for 4-hydroxy-3-polyprenylbenzoic acid decarboxylase UbiD. The prenyltransferase is metal-independent and links a dimethylallyl moiety from dimethylallyl monophosphate (DMAP) to the flavin N5 and C6 atoms of FMN.</text>
</comment>
<dbReference type="STRING" id="197461.A3843_07765"/>
<protein>
    <recommendedName>
        <fullName evidence="5">Flavin prenyltransferase UbiX</fullName>
        <ecNumber evidence="5">2.5.1.129</ecNumber>
    </recommendedName>
</protein>
<name>A0A1U7JHW8_9HYPH</name>
<dbReference type="HAMAP" id="MF_01984">
    <property type="entry name" value="ubiX_pad"/>
    <property type="match status" value="1"/>
</dbReference>
<dbReference type="NCBIfam" id="TIGR00421">
    <property type="entry name" value="ubiX_pad"/>
    <property type="match status" value="1"/>
</dbReference>
<gene>
    <name evidence="5" type="primary">ubiX</name>
    <name evidence="7" type="ORF">A3843_07765</name>
</gene>
<feature type="binding site" evidence="5">
    <location>
        <begin position="11"/>
        <end position="13"/>
    </location>
    <ligand>
        <name>FMN</name>
        <dbReference type="ChEBI" id="CHEBI:58210"/>
    </ligand>
</feature>
<proteinExistence type="inferred from homology"/>
<keyword evidence="1 5" id="KW-0637">Prenyltransferase</keyword>